<organism evidence="1">
    <name type="scientific">Arsenophonus endosymbiont of Trialeurodes vaporariorum</name>
    <dbReference type="NCBI Taxonomy" id="235567"/>
    <lineage>
        <taxon>Bacteria</taxon>
        <taxon>Pseudomonadati</taxon>
        <taxon>Pseudomonadota</taxon>
        <taxon>Gammaproteobacteria</taxon>
        <taxon>Enterobacterales</taxon>
        <taxon>Morganellaceae</taxon>
        <taxon>Arsenophonus</taxon>
    </lineage>
</organism>
<evidence type="ECO:0000313" key="1">
    <source>
        <dbReference type="EMBL" id="SSW96652.1"/>
    </source>
</evidence>
<accession>A0A3B0M213</accession>
<dbReference type="AlphaFoldDB" id="A0A3B0M213"/>
<proteinExistence type="predicted"/>
<gene>
    <name evidence="1" type="ORF">ARTV_3191</name>
</gene>
<sequence>MIKKILIGGLVIYLLTGCQQRTGLPSDVSGQLEPINNGMIFDEKK</sequence>
<reference evidence="1" key="1">
    <citation type="submission" date="2018-04" db="EMBL/GenBank/DDBJ databases">
        <authorList>
            <person name="Go L.Y."/>
            <person name="Mitchell J.A."/>
        </authorList>
    </citation>
    <scope>NUCLEOTIDE SEQUENCE</scope>
    <source>
        <strain evidence="1">ARTV</strain>
    </source>
</reference>
<dbReference type="PROSITE" id="PS51257">
    <property type="entry name" value="PROKAR_LIPOPROTEIN"/>
    <property type="match status" value="1"/>
</dbReference>
<evidence type="ECO:0008006" key="2">
    <source>
        <dbReference type="Google" id="ProtNLM"/>
    </source>
</evidence>
<name>A0A3B0M213_9GAMM</name>
<dbReference type="EMBL" id="UFQR01000043">
    <property type="protein sequence ID" value="SSW96652.1"/>
    <property type="molecule type" value="Genomic_DNA"/>
</dbReference>
<protein>
    <recommendedName>
        <fullName evidence="2">Lipoprotein</fullName>
    </recommendedName>
</protein>